<protein>
    <submittedName>
        <fullName evidence="1">Uncharacterized protein</fullName>
    </submittedName>
</protein>
<dbReference type="EMBL" id="FNHL01000001">
    <property type="protein sequence ID" value="SDM00756.1"/>
    <property type="molecule type" value="Genomic_DNA"/>
</dbReference>
<name>A0A1G9PPM2_9EURY</name>
<gene>
    <name evidence="1" type="ORF">SAMN04487949_0474</name>
</gene>
<organism evidence="1 2">
    <name type="scientific">Halogranum gelatinilyticum</name>
    <dbReference type="NCBI Taxonomy" id="660521"/>
    <lineage>
        <taxon>Archaea</taxon>
        <taxon>Methanobacteriati</taxon>
        <taxon>Methanobacteriota</taxon>
        <taxon>Stenosarchaea group</taxon>
        <taxon>Halobacteria</taxon>
        <taxon>Halobacteriales</taxon>
        <taxon>Haloferacaceae</taxon>
    </lineage>
</organism>
<dbReference type="RefSeq" id="WP_089693703.1">
    <property type="nucleotide sequence ID" value="NZ_FNHL01000001.1"/>
</dbReference>
<dbReference type="AlphaFoldDB" id="A0A1G9PPM2"/>
<dbReference type="OrthoDB" id="212231at2157"/>
<dbReference type="Proteomes" id="UP000199451">
    <property type="component" value="Unassembled WGS sequence"/>
</dbReference>
<keyword evidence="2" id="KW-1185">Reference proteome</keyword>
<dbReference type="InterPro" id="IPR046604">
    <property type="entry name" value="DUF6663"/>
</dbReference>
<evidence type="ECO:0000313" key="1">
    <source>
        <dbReference type="EMBL" id="SDM00756.1"/>
    </source>
</evidence>
<sequence>MELTTSGRFRVLDSPRERPELLLIDLESLDPTYVRTDGYDSVLDDIVAGLRPGFVVEATLAWTEEGTPRFSSLSVDERTRIEFVDDVTGLFEAARETWQNAEADNEGMNSRVTYDTDGAANGVLYVFAEQPGARDIFEEFKSGVLPLEPLIDRVNENRDDDDQREVFVMRPADDPFVVVYIVFAADGMLANTVRDTYDCPRE</sequence>
<accession>A0A1G9PPM2</accession>
<reference evidence="2" key="1">
    <citation type="submission" date="2016-10" db="EMBL/GenBank/DDBJ databases">
        <authorList>
            <person name="Varghese N."/>
            <person name="Submissions S."/>
        </authorList>
    </citation>
    <scope>NUCLEOTIDE SEQUENCE [LARGE SCALE GENOMIC DNA]</scope>
    <source>
        <strain evidence="2">CGMCC 1.10119</strain>
    </source>
</reference>
<proteinExistence type="predicted"/>
<dbReference type="Pfam" id="PF20368">
    <property type="entry name" value="DUF6663"/>
    <property type="match status" value="1"/>
</dbReference>
<evidence type="ECO:0000313" key="2">
    <source>
        <dbReference type="Proteomes" id="UP000199451"/>
    </source>
</evidence>